<proteinExistence type="predicted"/>
<reference evidence="1 2" key="1">
    <citation type="submission" date="2014-04" db="EMBL/GenBank/DDBJ databases">
        <authorList>
            <consortium name="DOE Joint Genome Institute"/>
            <person name="Kuo A."/>
            <person name="Kohler A."/>
            <person name="Costa M.D."/>
            <person name="Nagy L.G."/>
            <person name="Floudas D."/>
            <person name="Copeland A."/>
            <person name="Barry K.W."/>
            <person name="Cichocki N."/>
            <person name="Veneault-Fourrey C."/>
            <person name="LaButti K."/>
            <person name="Lindquist E.A."/>
            <person name="Lipzen A."/>
            <person name="Lundell T."/>
            <person name="Morin E."/>
            <person name="Murat C."/>
            <person name="Sun H."/>
            <person name="Tunlid A."/>
            <person name="Henrissat B."/>
            <person name="Grigoriev I.V."/>
            <person name="Hibbett D.S."/>
            <person name="Martin F."/>
            <person name="Nordberg H.P."/>
            <person name="Cantor M.N."/>
            <person name="Hua S.X."/>
        </authorList>
    </citation>
    <scope>NUCLEOTIDE SEQUENCE [LARGE SCALE GENOMIC DNA]</scope>
    <source>
        <strain evidence="1 2">441</strain>
    </source>
</reference>
<dbReference type="HOGENOM" id="CLU_2997376_0_0_1"/>
<evidence type="ECO:0000313" key="1">
    <source>
        <dbReference type="EMBL" id="KIK20692.1"/>
    </source>
</evidence>
<evidence type="ECO:0000313" key="2">
    <source>
        <dbReference type="Proteomes" id="UP000054018"/>
    </source>
</evidence>
<dbReference type="EMBL" id="KN833760">
    <property type="protein sequence ID" value="KIK20692.1"/>
    <property type="molecule type" value="Genomic_DNA"/>
</dbReference>
<keyword evidence="2" id="KW-1185">Reference proteome</keyword>
<sequence length="57" mass="6587">MGPAFNYCNEARDKPCIDPLIWWSACLTRYRFLLLGQGEIPEVQATTRELVIAVRYP</sequence>
<dbReference type="Proteomes" id="UP000054018">
    <property type="component" value="Unassembled WGS sequence"/>
</dbReference>
<protein>
    <submittedName>
        <fullName evidence="1">Uncharacterized protein</fullName>
    </submittedName>
</protein>
<name>A0A0C9ZE01_9AGAM</name>
<reference evidence="2" key="2">
    <citation type="submission" date="2015-01" db="EMBL/GenBank/DDBJ databases">
        <title>Evolutionary Origins and Diversification of the Mycorrhizal Mutualists.</title>
        <authorList>
            <consortium name="DOE Joint Genome Institute"/>
            <consortium name="Mycorrhizal Genomics Consortium"/>
            <person name="Kohler A."/>
            <person name="Kuo A."/>
            <person name="Nagy L.G."/>
            <person name="Floudas D."/>
            <person name="Copeland A."/>
            <person name="Barry K.W."/>
            <person name="Cichocki N."/>
            <person name="Veneault-Fourrey C."/>
            <person name="LaButti K."/>
            <person name="Lindquist E.A."/>
            <person name="Lipzen A."/>
            <person name="Lundell T."/>
            <person name="Morin E."/>
            <person name="Murat C."/>
            <person name="Riley R."/>
            <person name="Ohm R."/>
            <person name="Sun H."/>
            <person name="Tunlid A."/>
            <person name="Henrissat B."/>
            <person name="Grigoriev I.V."/>
            <person name="Hibbett D.S."/>
            <person name="Martin F."/>
        </authorList>
    </citation>
    <scope>NUCLEOTIDE SEQUENCE [LARGE SCALE GENOMIC DNA]</scope>
    <source>
        <strain evidence="2">441</strain>
    </source>
</reference>
<dbReference type="AlphaFoldDB" id="A0A0C9ZE01"/>
<gene>
    <name evidence="1" type="ORF">PISMIDRAFT_682093</name>
</gene>
<accession>A0A0C9ZE01</accession>
<organism evidence="1 2">
    <name type="scientific">Pisolithus microcarpus 441</name>
    <dbReference type="NCBI Taxonomy" id="765257"/>
    <lineage>
        <taxon>Eukaryota</taxon>
        <taxon>Fungi</taxon>
        <taxon>Dikarya</taxon>
        <taxon>Basidiomycota</taxon>
        <taxon>Agaricomycotina</taxon>
        <taxon>Agaricomycetes</taxon>
        <taxon>Agaricomycetidae</taxon>
        <taxon>Boletales</taxon>
        <taxon>Sclerodermatineae</taxon>
        <taxon>Pisolithaceae</taxon>
        <taxon>Pisolithus</taxon>
    </lineage>
</organism>